<keyword evidence="5" id="KW-0028">Amino-acid biosynthesis</keyword>
<evidence type="ECO:0000256" key="1">
    <source>
        <dbReference type="ARBA" id="ARBA00001947"/>
    </source>
</evidence>
<dbReference type="OrthoDB" id="9809784at2"/>
<keyword evidence="7" id="KW-0378">Hydrolase</keyword>
<evidence type="ECO:0000256" key="3">
    <source>
        <dbReference type="ARBA" id="ARBA00022490"/>
    </source>
</evidence>
<evidence type="ECO:0000256" key="7">
    <source>
        <dbReference type="ARBA" id="ARBA00022801"/>
    </source>
</evidence>
<dbReference type="PANTHER" id="PTHR43808">
    <property type="entry name" value="ACETYLORNITHINE DEACETYLASE"/>
    <property type="match status" value="1"/>
</dbReference>
<dbReference type="PROSITE" id="PS00758">
    <property type="entry name" value="ARGE_DAPE_CPG2_1"/>
    <property type="match status" value="1"/>
</dbReference>
<evidence type="ECO:0000313" key="12">
    <source>
        <dbReference type="Proteomes" id="UP000186141"/>
    </source>
</evidence>
<dbReference type="PANTHER" id="PTHR43808:SF31">
    <property type="entry name" value="N-ACETYL-L-CITRULLINE DEACETYLASE"/>
    <property type="match status" value="1"/>
</dbReference>
<dbReference type="SUPFAM" id="SSF55031">
    <property type="entry name" value="Bacterial exopeptidase dimerisation domain"/>
    <property type="match status" value="1"/>
</dbReference>
<comment type="cofactor">
    <cofactor evidence="1">
        <name>Zn(2+)</name>
        <dbReference type="ChEBI" id="CHEBI:29105"/>
    </cofactor>
</comment>
<accession>A0A1N7NEL4</accession>
<dbReference type="Proteomes" id="UP000186141">
    <property type="component" value="Unassembled WGS sequence"/>
</dbReference>
<dbReference type="Pfam" id="PF07687">
    <property type="entry name" value="M20_dimer"/>
    <property type="match status" value="1"/>
</dbReference>
<evidence type="ECO:0000256" key="4">
    <source>
        <dbReference type="ARBA" id="ARBA00022571"/>
    </source>
</evidence>
<dbReference type="GO" id="GO:0006526">
    <property type="term" value="P:L-arginine biosynthetic process"/>
    <property type="evidence" value="ECO:0007669"/>
    <property type="project" value="UniProtKB-KW"/>
</dbReference>
<evidence type="ECO:0000256" key="2">
    <source>
        <dbReference type="ARBA" id="ARBA00005691"/>
    </source>
</evidence>
<evidence type="ECO:0000256" key="9">
    <source>
        <dbReference type="ARBA" id="ARBA00023285"/>
    </source>
</evidence>
<dbReference type="SUPFAM" id="SSF53187">
    <property type="entry name" value="Zn-dependent exopeptidases"/>
    <property type="match status" value="1"/>
</dbReference>
<reference evidence="11 12" key="1">
    <citation type="submission" date="2017-01" db="EMBL/GenBank/DDBJ databases">
        <authorList>
            <person name="Mah S.A."/>
            <person name="Swanson W.J."/>
            <person name="Moy G.W."/>
            <person name="Vacquier V.D."/>
        </authorList>
    </citation>
    <scope>NUCLEOTIDE SEQUENCE [LARGE SCALE GENOMIC DNA]</scope>
    <source>
        <strain evidence="11 12">DSM 26375</strain>
    </source>
</reference>
<name>A0A1N7NEL4_9RHOB</name>
<proteinExistence type="inferred from homology"/>
<dbReference type="EMBL" id="FTOT01000003">
    <property type="protein sequence ID" value="SIS96805.1"/>
    <property type="molecule type" value="Genomic_DNA"/>
</dbReference>
<dbReference type="InterPro" id="IPR011650">
    <property type="entry name" value="Peptidase_M20_dimer"/>
</dbReference>
<dbReference type="InterPro" id="IPR010169">
    <property type="entry name" value="AcOrn-deacetyl"/>
</dbReference>
<dbReference type="Gene3D" id="3.40.630.10">
    <property type="entry name" value="Zn peptidases"/>
    <property type="match status" value="1"/>
</dbReference>
<dbReference type="InterPro" id="IPR002933">
    <property type="entry name" value="Peptidase_M20"/>
</dbReference>
<evidence type="ECO:0000256" key="5">
    <source>
        <dbReference type="ARBA" id="ARBA00022605"/>
    </source>
</evidence>
<dbReference type="InterPro" id="IPR050072">
    <property type="entry name" value="Peptidase_M20A"/>
</dbReference>
<evidence type="ECO:0000256" key="8">
    <source>
        <dbReference type="ARBA" id="ARBA00022833"/>
    </source>
</evidence>
<keyword evidence="9" id="KW-0170">Cobalt</keyword>
<organism evidence="11 12">
    <name type="scientific">Gemmobacter megaterium</name>
    <dbReference type="NCBI Taxonomy" id="1086013"/>
    <lineage>
        <taxon>Bacteria</taxon>
        <taxon>Pseudomonadati</taxon>
        <taxon>Pseudomonadota</taxon>
        <taxon>Alphaproteobacteria</taxon>
        <taxon>Rhodobacterales</taxon>
        <taxon>Paracoccaceae</taxon>
        <taxon>Gemmobacter</taxon>
    </lineage>
</organism>
<evidence type="ECO:0000259" key="10">
    <source>
        <dbReference type="Pfam" id="PF07687"/>
    </source>
</evidence>
<dbReference type="Pfam" id="PF01546">
    <property type="entry name" value="Peptidase_M20"/>
    <property type="match status" value="1"/>
</dbReference>
<keyword evidence="6" id="KW-0479">Metal-binding</keyword>
<sequence length="388" mass="42044">MTPDRKTVVDLLAKIISFRTISAESNLPLLDWIEDVARPYGVTARRFPDPTGRKASLLLTLGPEVPGGVLFSGHTDVVPCEGQSWSGDPWLARVENGRLIGRGASDMQGFIACCLAALPTIAAKTLTKPVHFAFSYDEEVGCTGVWDMAEWIGKSHMRPRLAVIGEPTEMHVANAHKGGLIGWCKVKGLPGHSSQPDKYVNAVMIAAEVVAEINRIRDDMRDGPRYAAATPPWSTIQVNQIRGGLHGNIVAEDCEFFWEMRITPGSPPDSDLAVLERMKAFAATLEPAMKKISPEAGITFITQARIPPLNPVSDAALLREMLDLTGTQQPLTKSGGTEAGIFTVQGIPSLVIGPGDNTQPHQPDEYVEVAMLHRCTDFLDRLTDSCTG</sequence>
<keyword evidence="12" id="KW-1185">Reference proteome</keyword>
<dbReference type="RefSeq" id="WP_076530916.1">
    <property type="nucleotide sequence ID" value="NZ_BMEH01000003.1"/>
</dbReference>
<dbReference type="Gene3D" id="3.30.70.360">
    <property type="match status" value="1"/>
</dbReference>
<dbReference type="InterPro" id="IPR036264">
    <property type="entry name" value="Bact_exopeptidase_dim_dom"/>
</dbReference>
<keyword evidence="3" id="KW-0963">Cytoplasm</keyword>
<feature type="domain" description="Peptidase M20 dimerisation" evidence="10">
    <location>
        <begin position="174"/>
        <end position="275"/>
    </location>
</feature>
<dbReference type="InterPro" id="IPR001261">
    <property type="entry name" value="ArgE/DapE_CS"/>
</dbReference>
<dbReference type="GO" id="GO:0008777">
    <property type="term" value="F:acetylornithine deacetylase activity"/>
    <property type="evidence" value="ECO:0007669"/>
    <property type="project" value="TreeGrafter"/>
</dbReference>
<keyword evidence="8" id="KW-0862">Zinc</keyword>
<dbReference type="NCBIfam" id="TIGR01892">
    <property type="entry name" value="AcOrn-deacetyl"/>
    <property type="match status" value="1"/>
</dbReference>
<gene>
    <name evidence="11" type="ORF">SAMN05421774_103340</name>
</gene>
<dbReference type="AlphaFoldDB" id="A0A1N7NEL4"/>
<dbReference type="CDD" id="cd03894">
    <property type="entry name" value="M20_ArgE"/>
    <property type="match status" value="1"/>
</dbReference>
<comment type="similarity">
    <text evidence="2">Belongs to the peptidase M20A family. ArgE subfamily.</text>
</comment>
<dbReference type="STRING" id="1086013.SAMN05421774_103340"/>
<protein>
    <submittedName>
        <fullName evidence="11">Acetylornithine deacetylase</fullName>
    </submittedName>
</protein>
<dbReference type="GO" id="GO:0046872">
    <property type="term" value="F:metal ion binding"/>
    <property type="evidence" value="ECO:0007669"/>
    <property type="project" value="UniProtKB-KW"/>
</dbReference>
<keyword evidence="4" id="KW-0055">Arginine biosynthesis</keyword>
<evidence type="ECO:0000313" key="11">
    <source>
        <dbReference type="EMBL" id="SIS96805.1"/>
    </source>
</evidence>
<evidence type="ECO:0000256" key="6">
    <source>
        <dbReference type="ARBA" id="ARBA00022723"/>
    </source>
</evidence>